<feature type="chain" id="PRO_5022163076" description="C1q domain-containing protein" evidence="1">
    <location>
        <begin position="20"/>
        <end position="474"/>
    </location>
</feature>
<reference evidence="2 3" key="1">
    <citation type="submission" date="2019-06" db="EMBL/GenBank/DDBJ databases">
        <title>Sorghum-associated microbial communities from plants grown in Nebraska, USA.</title>
        <authorList>
            <person name="Schachtman D."/>
        </authorList>
    </citation>
    <scope>NUCLEOTIDE SEQUENCE [LARGE SCALE GENOMIC DNA]</scope>
    <source>
        <strain evidence="2 3">110</strain>
    </source>
</reference>
<accession>A0A543EL47</accession>
<feature type="signal peptide" evidence="1">
    <location>
        <begin position="1"/>
        <end position="19"/>
    </location>
</feature>
<keyword evidence="3" id="KW-1185">Reference proteome</keyword>
<evidence type="ECO:0008006" key="4">
    <source>
        <dbReference type="Google" id="ProtNLM"/>
    </source>
</evidence>
<dbReference type="RefSeq" id="WP_142017086.1">
    <property type="nucleotide sequence ID" value="NZ_VFPD01000001.1"/>
</dbReference>
<dbReference type="Proteomes" id="UP000316437">
    <property type="component" value="Unassembled WGS sequence"/>
</dbReference>
<proteinExistence type="predicted"/>
<organism evidence="2 3">
    <name type="scientific">Chryseobacterium aquifrigidense</name>
    <dbReference type="NCBI Taxonomy" id="558021"/>
    <lineage>
        <taxon>Bacteria</taxon>
        <taxon>Pseudomonadati</taxon>
        <taxon>Bacteroidota</taxon>
        <taxon>Flavobacteriia</taxon>
        <taxon>Flavobacteriales</taxon>
        <taxon>Weeksellaceae</taxon>
        <taxon>Chryseobacterium group</taxon>
        <taxon>Chryseobacterium</taxon>
    </lineage>
</organism>
<gene>
    <name evidence="2" type="ORF">FB551_2019</name>
</gene>
<evidence type="ECO:0000256" key="1">
    <source>
        <dbReference type="SAM" id="SignalP"/>
    </source>
</evidence>
<protein>
    <recommendedName>
        <fullName evidence="4">C1q domain-containing protein</fullName>
    </recommendedName>
</protein>
<dbReference type="AlphaFoldDB" id="A0A543EL47"/>
<evidence type="ECO:0000313" key="3">
    <source>
        <dbReference type="Proteomes" id="UP000316437"/>
    </source>
</evidence>
<sequence>MKKKITIVSALLISGITFSQLGINTSSPKATLDISAKIPTGTTTSPEGLLIPQVNRERAQSMTGVALSTMIYVNEVSTGSQSGNAVNIDNVGYYYFNGSVWIRLSADTSKFVDKSIYTADGSLEANRTVTQGANTLAFTGNAVNAFSVDGSTLSVDAANDRLGVGTTAPEVKLHVEGSSILNAARTVSSTKNALDINIGQNGYSYGNRTDNFGINIASRSTVGTGPVARINFGDNNVTTAGSGKYLSFSVGNELNELMFLTSSNSGRVGIGTSAPTHKLHVNGTNPLRLQGLSAGNTSTDSLMVVDATGVVKRIGALGSLSMIPSAAIFRLETPQLNFLQTQAIGERQVVPMSLVKNTIPGMSFNAATSTITFPAGTYQMTFVYEALHNATGCTISSYFVDFPLNTGSTRIHSTASHIEGVVSNHGSTITYATTVPANRTWTITLGRGQSGNCAGAGMSLTAYSTQLLVYRMGD</sequence>
<keyword evidence="1" id="KW-0732">Signal</keyword>
<evidence type="ECO:0000313" key="2">
    <source>
        <dbReference type="EMBL" id="TQM22308.1"/>
    </source>
</evidence>
<dbReference type="EMBL" id="VFPD01000001">
    <property type="protein sequence ID" value="TQM22308.1"/>
    <property type="molecule type" value="Genomic_DNA"/>
</dbReference>
<name>A0A543EL47_9FLAO</name>
<comment type="caution">
    <text evidence="2">The sequence shown here is derived from an EMBL/GenBank/DDBJ whole genome shotgun (WGS) entry which is preliminary data.</text>
</comment>